<gene>
    <name evidence="2" type="ORF">KCU98_g193</name>
</gene>
<evidence type="ECO:0000256" key="1">
    <source>
        <dbReference type="SAM" id="MobiDB-lite"/>
    </source>
</evidence>
<evidence type="ECO:0000313" key="3">
    <source>
        <dbReference type="Proteomes" id="UP000729357"/>
    </source>
</evidence>
<feature type="non-terminal residue" evidence="2">
    <location>
        <position position="167"/>
    </location>
</feature>
<dbReference type="Proteomes" id="UP000729357">
    <property type="component" value="Unassembled WGS sequence"/>
</dbReference>
<accession>A0A9P8G8G4</accession>
<dbReference type="AlphaFoldDB" id="A0A9P8G8G4"/>
<organism evidence="2 3">
    <name type="scientific">Aureobasidium melanogenum</name>
    <name type="common">Aureobasidium pullulans var. melanogenum</name>
    <dbReference type="NCBI Taxonomy" id="46634"/>
    <lineage>
        <taxon>Eukaryota</taxon>
        <taxon>Fungi</taxon>
        <taxon>Dikarya</taxon>
        <taxon>Ascomycota</taxon>
        <taxon>Pezizomycotina</taxon>
        <taxon>Dothideomycetes</taxon>
        <taxon>Dothideomycetidae</taxon>
        <taxon>Dothideales</taxon>
        <taxon>Saccotheciaceae</taxon>
        <taxon>Aureobasidium</taxon>
    </lineage>
</organism>
<name>A0A9P8G8G4_AURME</name>
<reference evidence="2" key="1">
    <citation type="journal article" date="2021" name="J Fungi (Basel)">
        <title>Virulence traits and population genomics of the black yeast Aureobasidium melanogenum.</title>
        <authorList>
            <person name="Cernosa A."/>
            <person name="Sun X."/>
            <person name="Gostincar C."/>
            <person name="Fang C."/>
            <person name="Gunde-Cimerman N."/>
            <person name="Song Z."/>
        </authorList>
    </citation>
    <scope>NUCLEOTIDE SEQUENCE</scope>
    <source>
        <strain evidence="2">EXF-9298</strain>
    </source>
</reference>
<proteinExistence type="predicted"/>
<reference evidence="2" key="2">
    <citation type="submission" date="2021-08" db="EMBL/GenBank/DDBJ databases">
        <authorList>
            <person name="Gostincar C."/>
            <person name="Sun X."/>
            <person name="Song Z."/>
            <person name="Gunde-Cimerman N."/>
        </authorList>
    </citation>
    <scope>NUCLEOTIDE SEQUENCE</scope>
    <source>
        <strain evidence="2">EXF-9298</strain>
    </source>
</reference>
<dbReference type="EMBL" id="JAHFXS010000001">
    <property type="protein sequence ID" value="KAG9991654.1"/>
    <property type="molecule type" value="Genomic_DNA"/>
</dbReference>
<keyword evidence="3" id="KW-1185">Reference proteome</keyword>
<comment type="caution">
    <text evidence="2">The sequence shown here is derived from an EMBL/GenBank/DDBJ whole genome shotgun (WGS) entry which is preliminary data.</text>
</comment>
<feature type="region of interest" description="Disordered" evidence="1">
    <location>
        <begin position="143"/>
        <end position="167"/>
    </location>
</feature>
<protein>
    <submittedName>
        <fullName evidence="2">Uncharacterized protein</fullName>
    </submittedName>
</protein>
<evidence type="ECO:0000313" key="2">
    <source>
        <dbReference type="EMBL" id="KAG9991654.1"/>
    </source>
</evidence>
<sequence length="167" mass="18535">MCFPRCRQRPIDLEDLVFAKACLSCARSEDTRGSWLRARADGCENRKPPTVSAAVHTDRARVGKPQDRVADILRRKTPPTRPLSAVAYPLFSPLHARLKAANMRPSLAWLITAPKEKGPIHILIAPAIILPFYPSKSIIREVASSAPPKHSSQEDLTSRSRQVSSNH</sequence>